<proteinExistence type="predicted"/>
<reference evidence="1 2" key="1">
    <citation type="submission" date="2018-12" db="EMBL/GenBank/DDBJ databases">
        <authorList>
            <person name="Meng J."/>
        </authorList>
    </citation>
    <scope>NUCLEOTIDE SEQUENCE [LARGE SCALE GENOMIC DNA]</scope>
    <source>
        <strain evidence="1 2">HT111-2</strain>
    </source>
</reference>
<evidence type="ECO:0000313" key="2">
    <source>
        <dbReference type="Proteomes" id="UP000288291"/>
    </source>
</evidence>
<gene>
    <name evidence="1" type="ORF">EJK17_11085</name>
</gene>
<dbReference type="Proteomes" id="UP000288291">
    <property type="component" value="Unassembled WGS sequence"/>
</dbReference>
<protein>
    <submittedName>
        <fullName evidence="1">Uncharacterized protein</fullName>
    </submittedName>
</protein>
<evidence type="ECO:0000313" key="1">
    <source>
        <dbReference type="EMBL" id="RVU69814.1"/>
    </source>
</evidence>
<dbReference type="EMBL" id="RXIA01000061">
    <property type="protein sequence ID" value="RVU69814.1"/>
    <property type="molecule type" value="Genomic_DNA"/>
</dbReference>
<comment type="caution">
    <text evidence="1">The sequence shown here is derived from an EMBL/GenBank/DDBJ whole genome shotgun (WGS) entry which is preliminary data.</text>
</comment>
<sequence length="71" mass="7929">MEKFHCPECHSYDVKPIAIGKGPTAFAIIAMRRDGKPESSVQVNLISCSNCGFTWIKPIKDDSKGLNRYLD</sequence>
<organism evidence="1 2">
    <name type="scientific">Lactobacillus xujianguonis</name>
    <dbReference type="NCBI Taxonomy" id="2495899"/>
    <lineage>
        <taxon>Bacteria</taxon>
        <taxon>Bacillati</taxon>
        <taxon>Bacillota</taxon>
        <taxon>Bacilli</taxon>
        <taxon>Lactobacillales</taxon>
        <taxon>Lactobacillaceae</taxon>
        <taxon>Lactobacillus</taxon>
    </lineage>
</organism>
<accession>A0A437SSI5</accession>
<name>A0A437SSI5_9LACO</name>
<dbReference type="AlphaFoldDB" id="A0A437SSI5"/>
<keyword evidence="2" id="KW-1185">Reference proteome</keyword>